<feature type="domain" description="Tyr recombinase" evidence="12">
    <location>
        <begin position="106"/>
        <end position="289"/>
    </location>
</feature>
<dbReference type="NCBIfam" id="NF040815">
    <property type="entry name" value="recomb_XerA_Arch"/>
    <property type="match status" value="1"/>
</dbReference>
<dbReference type="GO" id="GO:0051301">
    <property type="term" value="P:cell division"/>
    <property type="evidence" value="ECO:0007669"/>
    <property type="project" value="UniProtKB-KW"/>
</dbReference>
<evidence type="ECO:0000256" key="3">
    <source>
        <dbReference type="ARBA" id="ARBA00015810"/>
    </source>
</evidence>
<gene>
    <name evidence="11 14" type="primary">xerD</name>
    <name evidence="14" type="ORF">BU072_08275</name>
</gene>
<evidence type="ECO:0000256" key="5">
    <source>
        <dbReference type="ARBA" id="ARBA00022618"/>
    </source>
</evidence>
<dbReference type="HAMAP" id="MF_01807">
    <property type="entry name" value="Recomb_XerD"/>
    <property type="match status" value="1"/>
</dbReference>
<evidence type="ECO:0000256" key="11">
    <source>
        <dbReference type="HAMAP-Rule" id="MF_01807"/>
    </source>
</evidence>
<dbReference type="InterPro" id="IPR044068">
    <property type="entry name" value="CB"/>
</dbReference>
<dbReference type="InterPro" id="IPR004107">
    <property type="entry name" value="Integrase_SAM-like_N"/>
</dbReference>
<organism evidence="14 15">
    <name type="scientific">Mammaliicoccus vitulinus</name>
    <dbReference type="NCBI Taxonomy" id="71237"/>
    <lineage>
        <taxon>Bacteria</taxon>
        <taxon>Bacillati</taxon>
        <taxon>Bacillota</taxon>
        <taxon>Bacilli</taxon>
        <taxon>Bacillales</taxon>
        <taxon>Staphylococcaceae</taxon>
        <taxon>Mammaliicoccus</taxon>
    </lineage>
</organism>
<evidence type="ECO:0000313" key="15">
    <source>
        <dbReference type="Proteomes" id="UP000241209"/>
    </source>
</evidence>
<dbReference type="SUPFAM" id="SSF56349">
    <property type="entry name" value="DNA breaking-rejoining enzymes"/>
    <property type="match status" value="1"/>
</dbReference>
<keyword evidence="8 11" id="KW-0238">DNA-binding</keyword>
<feature type="active site" description="O-(3'-phospho-DNA)-tyrosine intermediate" evidence="11">
    <location>
        <position position="276"/>
    </location>
</feature>
<dbReference type="PROSITE" id="PS51900">
    <property type="entry name" value="CB"/>
    <property type="match status" value="1"/>
</dbReference>
<comment type="subcellular location">
    <subcellularLocation>
        <location evidence="1 11">Cytoplasm</location>
    </subcellularLocation>
</comment>
<dbReference type="Proteomes" id="UP000241209">
    <property type="component" value="Unassembled WGS sequence"/>
</dbReference>
<evidence type="ECO:0000259" key="13">
    <source>
        <dbReference type="PROSITE" id="PS51900"/>
    </source>
</evidence>
<comment type="similarity">
    <text evidence="2 11">Belongs to the 'phage' integrase family. XerD subfamily.</text>
</comment>
<dbReference type="InterPro" id="IPR002104">
    <property type="entry name" value="Integrase_catalytic"/>
</dbReference>
<dbReference type="GO" id="GO:0009037">
    <property type="term" value="F:tyrosine-based site-specific recombinase activity"/>
    <property type="evidence" value="ECO:0007669"/>
    <property type="project" value="UniProtKB-UniRule"/>
</dbReference>
<dbReference type="GO" id="GO:0006313">
    <property type="term" value="P:DNA transposition"/>
    <property type="evidence" value="ECO:0007669"/>
    <property type="project" value="UniProtKB-UniRule"/>
</dbReference>
<feature type="active site" evidence="11">
    <location>
        <position position="170"/>
    </location>
</feature>
<accession>A0A2T4PSN8</accession>
<evidence type="ECO:0000256" key="6">
    <source>
        <dbReference type="ARBA" id="ARBA00022829"/>
    </source>
</evidence>
<feature type="active site" evidence="11">
    <location>
        <position position="267"/>
    </location>
</feature>
<name>A0A2T4PSN8_9STAP</name>
<evidence type="ECO:0000256" key="8">
    <source>
        <dbReference type="ARBA" id="ARBA00023125"/>
    </source>
</evidence>
<dbReference type="GO" id="GO:0005737">
    <property type="term" value="C:cytoplasm"/>
    <property type="evidence" value="ECO:0007669"/>
    <property type="project" value="UniProtKB-SubCell"/>
</dbReference>
<dbReference type="PROSITE" id="PS51898">
    <property type="entry name" value="TYR_RECOMBINASE"/>
    <property type="match status" value="1"/>
</dbReference>
<dbReference type="NCBIfam" id="NF001399">
    <property type="entry name" value="PRK00283.1"/>
    <property type="match status" value="1"/>
</dbReference>
<dbReference type="Gene3D" id="1.10.150.130">
    <property type="match status" value="1"/>
</dbReference>
<keyword evidence="4 11" id="KW-0963">Cytoplasm</keyword>
<dbReference type="InterPro" id="IPR013762">
    <property type="entry name" value="Integrase-like_cat_sf"/>
</dbReference>
<dbReference type="InterPro" id="IPR023009">
    <property type="entry name" value="Tyrosine_recombinase_XerC/XerD"/>
</dbReference>
<comment type="subunit">
    <text evidence="11">Forms a cyclic heterotetrameric complex composed of two molecules of XerC and two molecules of XerD.</text>
</comment>
<dbReference type="HAMAP" id="MF_01808">
    <property type="entry name" value="Recomb_XerC_XerD"/>
    <property type="match status" value="1"/>
</dbReference>
<evidence type="ECO:0000256" key="7">
    <source>
        <dbReference type="ARBA" id="ARBA00022908"/>
    </source>
</evidence>
<dbReference type="CDD" id="cd00798">
    <property type="entry name" value="INT_XerDC_C"/>
    <property type="match status" value="1"/>
</dbReference>
<evidence type="ECO:0000256" key="1">
    <source>
        <dbReference type="ARBA" id="ARBA00004496"/>
    </source>
</evidence>
<evidence type="ECO:0000313" key="14">
    <source>
        <dbReference type="EMBL" id="PTI29343.1"/>
    </source>
</evidence>
<dbReference type="Pfam" id="PF00589">
    <property type="entry name" value="Phage_integrase"/>
    <property type="match status" value="1"/>
</dbReference>
<feature type="active site" evidence="11">
    <location>
        <position position="244"/>
    </location>
</feature>
<dbReference type="InterPro" id="IPR011010">
    <property type="entry name" value="DNA_brk_join_enz"/>
</dbReference>
<dbReference type="AlphaFoldDB" id="A0A2T4PSN8"/>
<feature type="domain" description="Core-binding (CB)" evidence="13">
    <location>
        <begin position="1"/>
        <end position="85"/>
    </location>
</feature>
<keyword evidence="10 11" id="KW-0131">Cell cycle</keyword>
<sequence>MDQVINEFIDFIRLEKGLSQNTIQSYNRDLAQYNQYIKKKKISHIDNIDRIVIQKYFAHLKEEGKSSKTIARLAATIRSFHQFAIREKYAVKDPTILIETPKYEQKLPDVLSEEEVNQLLTFTHITNERDERDKAMLELLYGTGVRVTELIQLKVEDVNLTMGFIRVFGKGNKERIVPLGEHLMGILKYYVQEVRPNLLKKQVTDVLFLNARGGALSRQGFWKILKKIGLEKGITKTLTPHTLRHSFATHLLENGADLRAVQEMLGHSDISTTQLYTHISKKQIRDMYLNYHPRARKEHKHEEE</sequence>
<comment type="function">
    <text evidence="11">Site-specific tyrosine recombinase, which acts by catalyzing the cutting and rejoining of the recombining DNA molecules. The XerC-XerD complex is essential to convert dimers of the bacterial chromosome into monomers to permit their segregation at cell division. It also contributes to the segregational stability of plasmids.</text>
</comment>
<evidence type="ECO:0000256" key="10">
    <source>
        <dbReference type="ARBA" id="ARBA00023306"/>
    </source>
</evidence>
<evidence type="ECO:0000256" key="9">
    <source>
        <dbReference type="ARBA" id="ARBA00023172"/>
    </source>
</evidence>
<feature type="active site" evidence="11">
    <location>
        <position position="241"/>
    </location>
</feature>
<dbReference type="Gene3D" id="1.10.443.10">
    <property type="entry name" value="Intergrase catalytic core"/>
    <property type="match status" value="1"/>
</dbReference>
<feature type="active site" evidence="11">
    <location>
        <position position="146"/>
    </location>
</feature>
<keyword evidence="9 11" id="KW-0233">DNA recombination</keyword>
<dbReference type="PANTHER" id="PTHR30349:SF81">
    <property type="entry name" value="TYROSINE RECOMBINASE XERC"/>
    <property type="match status" value="1"/>
</dbReference>
<evidence type="ECO:0000259" key="12">
    <source>
        <dbReference type="PROSITE" id="PS51898"/>
    </source>
</evidence>
<keyword evidence="7 11" id="KW-0229">DNA integration</keyword>
<protein>
    <recommendedName>
        <fullName evidence="3 11">Tyrosine recombinase XerD</fullName>
    </recommendedName>
</protein>
<proteinExistence type="inferred from homology"/>
<keyword evidence="6 11" id="KW-0159">Chromosome partition</keyword>
<dbReference type="EMBL" id="PZFK01000015">
    <property type="protein sequence ID" value="PTI29343.1"/>
    <property type="molecule type" value="Genomic_DNA"/>
</dbReference>
<dbReference type="STRING" id="1167632.GCA_000286335_01697"/>
<dbReference type="InterPro" id="IPR011932">
    <property type="entry name" value="Recomb_XerD"/>
</dbReference>
<evidence type="ECO:0000256" key="2">
    <source>
        <dbReference type="ARBA" id="ARBA00010450"/>
    </source>
</evidence>
<evidence type="ECO:0000256" key="4">
    <source>
        <dbReference type="ARBA" id="ARBA00022490"/>
    </source>
</evidence>
<keyword evidence="5 11" id="KW-0132">Cell division</keyword>
<reference evidence="14 15" key="1">
    <citation type="journal article" date="2016" name="Front. Microbiol.">
        <title>Comprehensive Phylogenetic Analysis of Bovine Non-aureus Staphylococci Species Based on Whole-Genome Sequencing.</title>
        <authorList>
            <person name="Naushad S."/>
            <person name="Barkema H.W."/>
            <person name="Luby C."/>
            <person name="Condas L.A."/>
            <person name="Nobrega D.B."/>
            <person name="Carson D.A."/>
            <person name="De Buck J."/>
        </authorList>
    </citation>
    <scope>NUCLEOTIDE SEQUENCE [LARGE SCALE GENOMIC DNA]</scope>
    <source>
        <strain evidence="14 15">SNUC 2204</strain>
    </source>
</reference>
<dbReference type="InterPro" id="IPR010998">
    <property type="entry name" value="Integrase_recombinase_N"/>
</dbReference>
<dbReference type="GO" id="GO:0003677">
    <property type="term" value="F:DNA binding"/>
    <property type="evidence" value="ECO:0007669"/>
    <property type="project" value="UniProtKB-UniRule"/>
</dbReference>
<dbReference type="GO" id="GO:0007059">
    <property type="term" value="P:chromosome segregation"/>
    <property type="evidence" value="ECO:0007669"/>
    <property type="project" value="UniProtKB-UniRule"/>
</dbReference>
<dbReference type="RefSeq" id="WP_107557093.1">
    <property type="nucleotide sequence ID" value="NZ_PZFK01000015.1"/>
</dbReference>
<dbReference type="NCBIfam" id="TIGR02225">
    <property type="entry name" value="recomb_XerD"/>
    <property type="match status" value="1"/>
</dbReference>
<dbReference type="Pfam" id="PF02899">
    <property type="entry name" value="Phage_int_SAM_1"/>
    <property type="match status" value="1"/>
</dbReference>
<dbReference type="PANTHER" id="PTHR30349">
    <property type="entry name" value="PHAGE INTEGRASE-RELATED"/>
    <property type="match status" value="1"/>
</dbReference>
<comment type="caution">
    <text evidence="14">The sequence shown here is derived from an EMBL/GenBank/DDBJ whole genome shotgun (WGS) entry which is preliminary data.</text>
</comment>
<dbReference type="InterPro" id="IPR050090">
    <property type="entry name" value="Tyrosine_recombinase_XerCD"/>
</dbReference>